<organism evidence="3 4">
    <name type="scientific">Capnocytophaga gingivalis</name>
    <dbReference type="NCBI Taxonomy" id="1017"/>
    <lineage>
        <taxon>Bacteria</taxon>
        <taxon>Pseudomonadati</taxon>
        <taxon>Bacteroidota</taxon>
        <taxon>Flavobacteriia</taxon>
        <taxon>Flavobacteriales</taxon>
        <taxon>Flavobacteriaceae</taxon>
        <taxon>Capnocytophaga</taxon>
    </lineage>
</organism>
<dbReference type="InterPro" id="IPR051908">
    <property type="entry name" value="Ribosomal_N-acetyltransferase"/>
</dbReference>
<evidence type="ECO:0000256" key="1">
    <source>
        <dbReference type="SAM" id="MobiDB-lite"/>
    </source>
</evidence>
<proteinExistence type="predicted"/>
<dbReference type="Pfam" id="PF13302">
    <property type="entry name" value="Acetyltransf_3"/>
    <property type="match status" value="1"/>
</dbReference>
<comment type="caution">
    <text evidence="3">The sequence shown here is derived from an EMBL/GenBank/DDBJ whole genome shotgun (WGS) entry which is preliminary data.</text>
</comment>
<gene>
    <name evidence="3" type="ORF">VJJ49_03705</name>
</gene>
<accession>A0ABU5Y790</accession>
<keyword evidence="3" id="KW-0808">Transferase</keyword>
<dbReference type="InterPro" id="IPR016181">
    <property type="entry name" value="Acyl_CoA_acyltransferase"/>
</dbReference>
<dbReference type="RefSeq" id="WP_323978983.1">
    <property type="nucleotide sequence ID" value="NZ_JAYKBV010000004.1"/>
</dbReference>
<feature type="region of interest" description="Disordered" evidence="1">
    <location>
        <begin position="219"/>
        <end position="238"/>
    </location>
</feature>
<evidence type="ECO:0000313" key="4">
    <source>
        <dbReference type="Proteomes" id="UP001324270"/>
    </source>
</evidence>
<dbReference type="InterPro" id="IPR000182">
    <property type="entry name" value="GNAT_dom"/>
</dbReference>
<dbReference type="Gene3D" id="3.40.630.30">
    <property type="match status" value="1"/>
</dbReference>
<protein>
    <submittedName>
        <fullName evidence="3">GNAT family protein</fullName>
        <ecNumber evidence="3">2.-.-.-</ecNumber>
    </submittedName>
</protein>
<dbReference type="Proteomes" id="UP001324270">
    <property type="component" value="Unassembled WGS sequence"/>
</dbReference>
<reference evidence="3 4" key="1">
    <citation type="submission" date="2023-12" db="EMBL/GenBank/DDBJ databases">
        <title>Genomic sequences of Capnocytophaga and Parvimonas strains.</title>
        <authorList>
            <person name="Watt R.M."/>
            <person name="Wang M."/>
            <person name="Yang T."/>
            <person name="Tong W.M."/>
        </authorList>
    </citation>
    <scope>NUCLEOTIDE SEQUENCE [LARGE SCALE GENOMIC DNA]</scope>
    <source>
        <strain evidence="3 4">CCUG 13156</strain>
    </source>
</reference>
<dbReference type="SUPFAM" id="SSF55729">
    <property type="entry name" value="Acyl-CoA N-acyltransferases (Nat)"/>
    <property type="match status" value="1"/>
</dbReference>
<dbReference type="PROSITE" id="PS51186">
    <property type="entry name" value="GNAT"/>
    <property type="match status" value="1"/>
</dbReference>
<name>A0ABU5Y790_9FLAO</name>
<dbReference type="PANTHER" id="PTHR43441:SF2">
    <property type="entry name" value="FAMILY ACETYLTRANSFERASE, PUTATIVE (AFU_ORTHOLOGUE AFUA_7G00850)-RELATED"/>
    <property type="match status" value="1"/>
</dbReference>
<dbReference type="PANTHER" id="PTHR43441">
    <property type="entry name" value="RIBOSOMAL-PROTEIN-SERINE ACETYLTRANSFERASE"/>
    <property type="match status" value="1"/>
</dbReference>
<evidence type="ECO:0000313" key="3">
    <source>
        <dbReference type="EMBL" id="MEB3039799.1"/>
    </source>
</evidence>
<keyword evidence="4" id="KW-1185">Reference proteome</keyword>
<evidence type="ECO:0000259" key="2">
    <source>
        <dbReference type="PROSITE" id="PS51186"/>
    </source>
</evidence>
<dbReference type="GO" id="GO:0016740">
    <property type="term" value="F:transferase activity"/>
    <property type="evidence" value="ECO:0007669"/>
    <property type="project" value="UniProtKB-KW"/>
</dbReference>
<dbReference type="EMBL" id="JAYKBV010000004">
    <property type="protein sequence ID" value="MEB3039799.1"/>
    <property type="molecule type" value="Genomic_DNA"/>
</dbReference>
<sequence>MITNQYNQPIGEALADFSVGETPHITLLEGNYCLLEPLSVAKHSDDLSDFYLESNAVMPDWTYLSIAPAKNKEELHALLTKQEASADPYFLTIVDKQTQKAVGTLALMRIDPKNRVIEVGWVNYSPALQRTRMATEAQFLLAKYVFEVLKYRRYEWKCDSLNEPSRRAAERLGFVYEGTFRQAVVYKGRSRDTAWFAMIDKEWEANKCALEQWLSPENFDSQGKQQKSLSTIRQSNIQ</sequence>
<feature type="domain" description="N-acetyltransferase" evidence="2">
    <location>
        <begin position="33"/>
        <end position="192"/>
    </location>
</feature>
<dbReference type="EC" id="2.-.-.-" evidence="3"/>